<protein>
    <submittedName>
        <fullName evidence="2">Uncharacterized protein</fullName>
    </submittedName>
</protein>
<dbReference type="Proteomes" id="UP000316621">
    <property type="component" value="Chromosome 11"/>
</dbReference>
<evidence type="ECO:0000256" key="1">
    <source>
        <dbReference type="SAM" id="MobiDB-lite"/>
    </source>
</evidence>
<evidence type="ECO:0000313" key="3">
    <source>
        <dbReference type="Proteomes" id="UP000316621"/>
    </source>
</evidence>
<gene>
    <name evidence="2" type="ORF">C5167_047161</name>
</gene>
<reference evidence="2 3" key="1">
    <citation type="journal article" date="2018" name="Science">
        <title>The opium poppy genome and morphinan production.</title>
        <authorList>
            <person name="Guo L."/>
            <person name="Winzer T."/>
            <person name="Yang X."/>
            <person name="Li Y."/>
            <person name="Ning Z."/>
            <person name="He Z."/>
            <person name="Teodor R."/>
            <person name="Lu Y."/>
            <person name="Bowser T.A."/>
            <person name="Graham I.A."/>
            <person name="Ye K."/>
        </authorList>
    </citation>
    <scope>NUCLEOTIDE SEQUENCE [LARGE SCALE GENOMIC DNA]</scope>
    <source>
        <strain evidence="3">cv. HN1</strain>
        <tissue evidence="2">Leaves</tissue>
    </source>
</reference>
<proteinExistence type="predicted"/>
<dbReference type="Gramene" id="RZC84376">
    <property type="protein sequence ID" value="RZC84376"/>
    <property type="gene ID" value="C5167_047161"/>
</dbReference>
<accession>A0A4Y7LGL7</accession>
<feature type="compositionally biased region" description="Polar residues" evidence="1">
    <location>
        <begin position="43"/>
        <end position="52"/>
    </location>
</feature>
<evidence type="ECO:0000313" key="2">
    <source>
        <dbReference type="EMBL" id="RZC84376.1"/>
    </source>
</evidence>
<keyword evidence="3" id="KW-1185">Reference proteome</keyword>
<dbReference type="EMBL" id="CM010725">
    <property type="protein sequence ID" value="RZC84376.1"/>
    <property type="molecule type" value="Genomic_DNA"/>
</dbReference>
<feature type="region of interest" description="Disordered" evidence="1">
    <location>
        <begin position="34"/>
        <end position="64"/>
    </location>
</feature>
<name>A0A4Y7LGL7_PAPSO</name>
<dbReference type="AlphaFoldDB" id="A0A4Y7LGL7"/>
<sequence length="64" mass="7084">MARRWLDLTLTFSIRCSNKGLAETIGSARSFFKPLARGKSNPEMDSSGQRPSSLDEKYSSPSES</sequence>
<organism evidence="2 3">
    <name type="scientific">Papaver somniferum</name>
    <name type="common">Opium poppy</name>
    <dbReference type="NCBI Taxonomy" id="3469"/>
    <lineage>
        <taxon>Eukaryota</taxon>
        <taxon>Viridiplantae</taxon>
        <taxon>Streptophyta</taxon>
        <taxon>Embryophyta</taxon>
        <taxon>Tracheophyta</taxon>
        <taxon>Spermatophyta</taxon>
        <taxon>Magnoliopsida</taxon>
        <taxon>Ranunculales</taxon>
        <taxon>Papaveraceae</taxon>
        <taxon>Papaveroideae</taxon>
        <taxon>Papaver</taxon>
    </lineage>
</organism>